<comment type="caution">
    <text evidence="1">The sequence shown here is derived from an EMBL/GenBank/DDBJ whole genome shotgun (WGS) entry which is preliminary data.</text>
</comment>
<evidence type="ECO:0008006" key="3">
    <source>
        <dbReference type="Google" id="ProtNLM"/>
    </source>
</evidence>
<dbReference type="InterPro" id="IPR016776">
    <property type="entry name" value="ApeP-like_dehydratase"/>
</dbReference>
<protein>
    <recommendedName>
        <fullName evidence="3">3-hydroxymyristoyl/3-hydroxydecanoyl-(Acyl carrier protein) dehydratase</fullName>
    </recommendedName>
</protein>
<dbReference type="OrthoDB" id="2922403at2"/>
<dbReference type="Pfam" id="PF22817">
    <property type="entry name" value="ApeP-like"/>
    <property type="match status" value="1"/>
</dbReference>
<evidence type="ECO:0000313" key="2">
    <source>
        <dbReference type="Proteomes" id="UP000198034"/>
    </source>
</evidence>
<accession>A0A246GCZ8</accession>
<proteinExistence type="predicted"/>
<dbReference type="AlphaFoldDB" id="A0A246GCZ8"/>
<dbReference type="Proteomes" id="UP000198034">
    <property type="component" value="Unassembled WGS sequence"/>
</dbReference>
<dbReference type="Gene3D" id="3.10.129.10">
    <property type="entry name" value="Hotdog Thioesterase"/>
    <property type="match status" value="1"/>
</dbReference>
<name>A0A246GCZ8_9FLAO</name>
<organism evidence="1 2">
    <name type="scientific">Flavobacterium columnare</name>
    <dbReference type="NCBI Taxonomy" id="996"/>
    <lineage>
        <taxon>Bacteria</taxon>
        <taxon>Pseudomonadati</taxon>
        <taxon>Bacteroidota</taxon>
        <taxon>Flavobacteriia</taxon>
        <taxon>Flavobacteriales</taxon>
        <taxon>Flavobacteriaceae</taxon>
        <taxon>Flavobacterium</taxon>
    </lineage>
</organism>
<reference evidence="1 2" key="1">
    <citation type="journal article" date="2017" name="Infect. Genet. Evol.">
        <title>Comparative genome analysis of fish pathogen Flavobacterium columnare reveals extensive sequence diversity within the species.</title>
        <authorList>
            <person name="Kayansamruaj P."/>
            <person name="Dong H.T."/>
            <person name="Hirono I."/>
            <person name="Kondo H."/>
            <person name="Senapin S."/>
            <person name="Rodkhum C."/>
        </authorList>
    </citation>
    <scope>NUCLEOTIDE SEQUENCE [LARGE SCALE GENOMIC DNA]</scope>
    <source>
        <strain evidence="1 2">1214</strain>
    </source>
</reference>
<dbReference type="SUPFAM" id="SSF54637">
    <property type="entry name" value="Thioesterase/thiol ester dehydrase-isomerase"/>
    <property type="match status" value="1"/>
</dbReference>
<gene>
    <name evidence="1" type="ORF">BWK62_03510</name>
</gene>
<dbReference type="EMBL" id="MTCY01000006">
    <property type="protein sequence ID" value="OWP79194.1"/>
    <property type="molecule type" value="Genomic_DNA"/>
</dbReference>
<evidence type="ECO:0000313" key="1">
    <source>
        <dbReference type="EMBL" id="OWP79194.1"/>
    </source>
</evidence>
<dbReference type="InterPro" id="IPR029069">
    <property type="entry name" value="HotDog_dom_sf"/>
</dbReference>
<sequence length="148" mass="16507">MITTQFPIVDKNFVENLIPQKYPFVMIDKLIRYQEGNVIAGLTITVDNIFTQNNIFQESGLIEHMAQSVALYTGYQYFLKKESAPTGYIGSINGINILKLPELKEEIITEVVILQEFMGVTLVEITSTIDGQVIATGKMKTVIAGSNE</sequence>